<dbReference type="PROSITE" id="PS50889">
    <property type="entry name" value="S4"/>
    <property type="match status" value="1"/>
</dbReference>
<accession>A0AAD4AEP8</accession>
<organism evidence="9 10">
    <name type="scientific">Pseudoalteromonas citrea</name>
    <dbReference type="NCBI Taxonomy" id="43655"/>
    <lineage>
        <taxon>Bacteria</taxon>
        <taxon>Pseudomonadati</taxon>
        <taxon>Pseudomonadota</taxon>
        <taxon>Gammaproteobacteria</taxon>
        <taxon>Alteromonadales</taxon>
        <taxon>Pseudoalteromonadaceae</taxon>
        <taxon>Pseudoalteromonas</taxon>
    </lineage>
</organism>
<comment type="caution">
    <text evidence="9">The sequence shown here is derived from an EMBL/GenBank/DDBJ whole genome shotgun (WGS) entry which is preliminary data.</text>
</comment>
<evidence type="ECO:0000313" key="10">
    <source>
        <dbReference type="Proteomes" id="UP000016487"/>
    </source>
</evidence>
<feature type="compositionally biased region" description="Basic and acidic residues" evidence="7">
    <location>
        <begin position="237"/>
        <end position="253"/>
    </location>
</feature>
<dbReference type="SUPFAM" id="SSF55174">
    <property type="entry name" value="Alpha-L RNA-binding motif"/>
    <property type="match status" value="1"/>
</dbReference>
<dbReference type="EMBL" id="AHBZ03000027">
    <property type="protein sequence ID" value="KAF7764585.1"/>
    <property type="molecule type" value="Genomic_DNA"/>
</dbReference>
<dbReference type="PROSITE" id="PS01149">
    <property type="entry name" value="PSI_RSU"/>
    <property type="match status" value="1"/>
</dbReference>
<dbReference type="Gene3D" id="3.30.70.1560">
    <property type="entry name" value="Alpha-L RNA-binding motif"/>
    <property type="match status" value="1"/>
</dbReference>
<evidence type="ECO:0000256" key="7">
    <source>
        <dbReference type="SAM" id="MobiDB-lite"/>
    </source>
</evidence>
<dbReference type="InterPro" id="IPR018496">
    <property type="entry name" value="PsdUridine_synth_RsuA/RluB_CS"/>
</dbReference>
<dbReference type="Pfam" id="PF01479">
    <property type="entry name" value="S4"/>
    <property type="match status" value="1"/>
</dbReference>
<gene>
    <name evidence="9" type="primary">rluF</name>
    <name evidence="9" type="ORF">PCIT_b0623</name>
</gene>
<evidence type="ECO:0000256" key="4">
    <source>
        <dbReference type="ARBA" id="ARBA00036535"/>
    </source>
</evidence>
<comment type="catalytic activity">
    <reaction evidence="3">
        <text>uridine(35) in tRNA(Tyr) = pseudouridine(35) in tRNA(Tyr)</text>
        <dbReference type="Rhea" id="RHEA:60556"/>
        <dbReference type="Rhea" id="RHEA-COMP:15607"/>
        <dbReference type="Rhea" id="RHEA-COMP:15608"/>
        <dbReference type="ChEBI" id="CHEBI:65314"/>
        <dbReference type="ChEBI" id="CHEBI:65315"/>
    </reaction>
</comment>
<dbReference type="InterPro" id="IPR036986">
    <property type="entry name" value="S4_RNA-bd_sf"/>
</dbReference>
<dbReference type="GO" id="GO:0160138">
    <property type="term" value="F:23S rRNA pseudouridine(2604) synthase activity"/>
    <property type="evidence" value="ECO:0007669"/>
    <property type="project" value="UniProtKB-EC"/>
</dbReference>
<dbReference type="Gene3D" id="3.30.70.580">
    <property type="entry name" value="Pseudouridine synthase I, catalytic domain, N-terminal subdomain"/>
    <property type="match status" value="1"/>
</dbReference>
<dbReference type="NCBIfam" id="NF007784">
    <property type="entry name" value="PRK10475.1"/>
    <property type="match status" value="1"/>
</dbReference>
<dbReference type="InterPro" id="IPR020094">
    <property type="entry name" value="TruA/RsuA/RluB/E/F_N"/>
</dbReference>
<feature type="compositionally biased region" description="Basic and acidic residues" evidence="7">
    <location>
        <begin position="261"/>
        <end position="272"/>
    </location>
</feature>
<dbReference type="EC" id="5.4.99.-" evidence="6"/>
<keyword evidence="2 6" id="KW-0413">Isomerase</keyword>
<dbReference type="PANTHER" id="PTHR47683">
    <property type="entry name" value="PSEUDOURIDINE SYNTHASE FAMILY PROTEIN-RELATED"/>
    <property type="match status" value="1"/>
</dbReference>
<dbReference type="InterPro" id="IPR002942">
    <property type="entry name" value="S4_RNA-bd"/>
</dbReference>
<dbReference type="CDD" id="cd02554">
    <property type="entry name" value="PseudoU_synth_RluF"/>
    <property type="match status" value="1"/>
</dbReference>
<reference evidence="9" key="1">
    <citation type="journal article" date="2012" name="J. Bacteriol.">
        <title>Genome sequences of type strains of seven species of the marine bacterium Pseudoalteromonas.</title>
        <authorList>
            <person name="Xie B.B."/>
            <person name="Shu Y.L."/>
            <person name="Qin Q.L."/>
            <person name="Rong J.C."/>
            <person name="Zhang X.Y."/>
            <person name="Chen X.L."/>
            <person name="Shi M."/>
            <person name="He H.L."/>
            <person name="Zhou B.C."/>
            <person name="Zhang Y.Z."/>
        </authorList>
    </citation>
    <scope>NUCLEOTIDE SEQUENCE</scope>
    <source>
        <strain evidence="9">DSM 8771</strain>
    </source>
</reference>
<dbReference type="FunFam" id="3.30.70.1560:FF:000002">
    <property type="entry name" value="Pseudouridine synthase"/>
    <property type="match status" value="1"/>
</dbReference>
<comment type="similarity">
    <text evidence="1 6">Belongs to the pseudouridine synthase RsuA family.</text>
</comment>
<dbReference type="FunFam" id="3.10.290.10:FF:000003">
    <property type="entry name" value="Pseudouridine synthase"/>
    <property type="match status" value="1"/>
</dbReference>
<evidence type="ECO:0000256" key="5">
    <source>
        <dbReference type="PROSITE-ProRule" id="PRU00182"/>
    </source>
</evidence>
<name>A0AAD4AEP8_9GAMM</name>
<dbReference type="Pfam" id="PF00849">
    <property type="entry name" value="PseudoU_synth_2"/>
    <property type="match status" value="1"/>
</dbReference>
<dbReference type="Proteomes" id="UP000016487">
    <property type="component" value="Unassembled WGS sequence"/>
</dbReference>
<dbReference type="CDD" id="cd00165">
    <property type="entry name" value="S4"/>
    <property type="match status" value="1"/>
</dbReference>
<dbReference type="SUPFAM" id="SSF55120">
    <property type="entry name" value="Pseudouridine synthase"/>
    <property type="match status" value="1"/>
</dbReference>
<evidence type="ECO:0000259" key="8">
    <source>
        <dbReference type="SMART" id="SM00363"/>
    </source>
</evidence>
<dbReference type="InterPro" id="IPR020103">
    <property type="entry name" value="PsdUridine_synth_cat_dom_sf"/>
</dbReference>
<dbReference type="InterPro" id="IPR042092">
    <property type="entry name" value="PsdUridine_s_RsuA/RluB/E/F_cat"/>
</dbReference>
<dbReference type="InterPro" id="IPR006145">
    <property type="entry name" value="PsdUridine_synth_RsuA/RluA"/>
</dbReference>
<evidence type="ECO:0000256" key="2">
    <source>
        <dbReference type="ARBA" id="ARBA00023235"/>
    </source>
</evidence>
<proteinExistence type="inferred from homology"/>
<dbReference type="PANTHER" id="PTHR47683:SF2">
    <property type="entry name" value="RNA-BINDING S4 DOMAIN-CONTAINING PROTEIN"/>
    <property type="match status" value="1"/>
</dbReference>
<dbReference type="InterPro" id="IPR050343">
    <property type="entry name" value="RsuA_PseudoU_synthase"/>
</dbReference>
<dbReference type="NCBIfam" id="TIGR00093">
    <property type="entry name" value="pseudouridine synthase"/>
    <property type="match status" value="1"/>
</dbReference>
<dbReference type="RefSeq" id="WP_010361885.1">
    <property type="nucleotide sequence ID" value="NZ_AHBZ03000027.1"/>
</dbReference>
<feature type="domain" description="RNA-binding S4" evidence="8">
    <location>
        <begin position="5"/>
        <end position="62"/>
    </location>
</feature>
<sequence>MTQLTRLNKYISETGFCSRREADKLIESGRVRVNNAQPEMGQKVSDLDTITVDRKPLKEKPKCVYIAYNKPVGVTCTTERKIRSNIVSAINYPERIFPIGRLDRPSEGLIFLTNEGDIVNKILRAGNNHEKEYVVTVDRPINSRFIERMASGIPILDTVTKKCHVKKTDDKEFVIVLTQGLNRQIRRMCEYLGYEVVTLKRVRIMNVKLDGLRAGQWRHLSEKEMHEINGSIASSAKTEEGSVDPNKKPERSLKSSTSNDSADKVKKQEKSQSPRARKPHSHSDRSKEPFKAEKSTRKNPRDNKSSINNKSTRRKGGTLSLKK</sequence>
<dbReference type="SMART" id="SM00363">
    <property type="entry name" value="S4"/>
    <property type="match status" value="1"/>
</dbReference>
<keyword evidence="5" id="KW-0694">RNA-binding</keyword>
<comment type="catalytic activity">
    <reaction evidence="4">
        <text>uridine(2604) in 23S rRNA = pseudouridine(2604) in 23S rRNA</text>
        <dbReference type="Rhea" id="RHEA:38875"/>
        <dbReference type="Rhea" id="RHEA-COMP:10093"/>
        <dbReference type="Rhea" id="RHEA-COMP:10094"/>
        <dbReference type="ChEBI" id="CHEBI:65314"/>
        <dbReference type="ChEBI" id="CHEBI:65315"/>
        <dbReference type="EC" id="5.4.99.21"/>
    </reaction>
</comment>
<dbReference type="AlphaFoldDB" id="A0AAD4AEP8"/>
<dbReference type="GO" id="GO:0003723">
    <property type="term" value="F:RNA binding"/>
    <property type="evidence" value="ECO:0007669"/>
    <property type="project" value="UniProtKB-KW"/>
</dbReference>
<evidence type="ECO:0000256" key="1">
    <source>
        <dbReference type="ARBA" id="ARBA00008348"/>
    </source>
</evidence>
<feature type="region of interest" description="Disordered" evidence="7">
    <location>
        <begin position="232"/>
        <end position="323"/>
    </location>
</feature>
<reference evidence="9" key="2">
    <citation type="submission" date="2015-03" db="EMBL/GenBank/DDBJ databases">
        <title>Genome sequence of Pseudoalteromonas citrea.</title>
        <authorList>
            <person name="Xie B.-B."/>
            <person name="Rong J.-C."/>
            <person name="Qin Q.-L."/>
            <person name="Zhang Y.-Z."/>
        </authorList>
    </citation>
    <scope>NUCLEOTIDE SEQUENCE</scope>
    <source>
        <strain evidence="9">DSM 8771</strain>
    </source>
</reference>
<evidence type="ECO:0000256" key="3">
    <source>
        <dbReference type="ARBA" id="ARBA00036390"/>
    </source>
</evidence>
<feature type="compositionally biased region" description="Basic residues" evidence="7">
    <location>
        <begin position="311"/>
        <end position="323"/>
    </location>
</feature>
<evidence type="ECO:0000256" key="6">
    <source>
        <dbReference type="RuleBase" id="RU003887"/>
    </source>
</evidence>
<protein>
    <recommendedName>
        <fullName evidence="6">Pseudouridine synthase</fullName>
        <ecNumber evidence="6">5.4.99.-</ecNumber>
    </recommendedName>
</protein>
<dbReference type="GO" id="GO:0000455">
    <property type="term" value="P:enzyme-directed rRNA pseudouridine synthesis"/>
    <property type="evidence" value="ECO:0007669"/>
    <property type="project" value="UniProtKB-ARBA"/>
</dbReference>
<dbReference type="InterPro" id="IPR000748">
    <property type="entry name" value="PsdUridine_synth_RsuA/RluB/E/F"/>
</dbReference>
<dbReference type="Gene3D" id="3.10.290.10">
    <property type="entry name" value="RNA-binding S4 domain"/>
    <property type="match status" value="1"/>
</dbReference>
<evidence type="ECO:0000313" key="9">
    <source>
        <dbReference type="EMBL" id="KAF7764585.1"/>
    </source>
</evidence>
<feature type="compositionally biased region" description="Basic and acidic residues" evidence="7">
    <location>
        <begin position="281"/>
        <end position="304"/>
    </location>
</feature>